<feature type="domain" description="Subtilisin-like protease fibronectin type-III" evidence="11">
    <location>
        <begin position="2692"/>
        <end position="2786"/>
    </location>
</feature>
<dbReference type="Pfam" id="PF00082">
    <property type="entry name" value="Peptidase_S8"/>
    <property type="match status" value="4"/>
</dbReference>
<keyword evidence="5 7" id="KW-0720">Serine protease</keyword>
<dbReference type="PRINTS" id="PR00723">
    <property type="entry name" value="SUBTILISIN"/>
</dbReference>
<dbReference type="SUPFAM" id="SSF52743">
    <property type="entry name" value="Subtilisin-like"/>
    <property type="match status" value="4"/>
</dbReference>
<feature type="active site" description="Charge relay system" evidence="7">
    <location>
        <position position="799"/>
    </location>
</feature>
<feature type="chain" id="PRO_5002359769" evidence="8">
    <location>
        <begin position="28"/>
        <end position="2798"/>
    </location>
</feature>
<dbReference type="Gene3D" id="3.40.50.200">
    <property type="entry name" value="Peptidase S8/S53 domain"/>
    <property type="match status" value="5"/>
</dbReference>
<feature type="active site" description="Charge relay system" evidence="6 7">
    <location>
        <position position="2586"/>
    </location>
</feature>
<dbReference type="Pfam" id="PF05922">
    <property type="entry name" value="Inhibitor_I9"/>
    <property type="match status" value="4"/>
</dbReference>
<dbReference type="InterPro" id="IPR000209">
    <property type="entry name" value="Peptidase_S8/S53_dom"/>
</dbReference>
<dbReference type="Proteomes" id="UP000006591">
    <property type="component" value="Chromosome 1"/>
</dbReference>
<evidence type="ECO:0000256" key="6">
    <source>
        <dbReference type="PIRSR" id="PIRSR615500-1"/>
    </source>
</evidence>
<keyword evidence="3 8" id="KW-0732">Signal</keyword>
<feature type="active site" description="Charge relay system" evidence="7">
    <location>
        <position position="1901"/>
    </location>
</feature>
<feature type="domain" description="Inhibitor I9" evidence="10">
    <location>
        <begin position="32"/>
        <end position="109"/>
    </location>
</feature>
<proteinExistence type="inferred from homology"/>
<accession>A0A0E0FUC8</accession>
<feature type="active site" description="Charge relay system" evidence="7">
    <location>
        <position position="759"/>
    </location>
</feature>
<protein>
    <submittedName>
        <fullName evidence="12">Uncharacterized protein</fullName>
    </submittedName>
</protein>
<feature type="domain" description="Inhibitor I9" evidence="10">
    <location>
        <begin position="2091"/>
        <end position="2168"/>
    </location>
</feature>
<comment type="caution">
    <text evidence="7">Lacks conserved residue(s) required for the propagation of feature annotation.</text>
</comment>
<evidence type="ECO:0000259" key="9">
    <source>
        <dbReference type="Pfam" id="PF00082"/>
    </source>
</evidence>
<dbReference type="PROSITE" id="PS51892">
    <property type="entry name" value="SUBTILASE"/>
    <property type="match status" value="4"/>
</dbReference>
<feature type="domain" description="Subtilisin-like protease fibronectin type-III" evidence="11">
    <location>
        <begin position="2007"/>
        <end position="2089"/>
    </location>
</feature>
<dbReference type="FunFam" id="3.50.30.30:FF:000005">
    <property type="entry name" value="subtilisin-like protease SBT1.5"/>
    <property type="match status" value="4"/>
</dbReference>
<reference evidence="12" key="2">
    <citation type="submission" date="2018-04" db="EMBL/GenBank/DDBJ databases">
        <title>OnivRS2 (Oryza nivara Reference Sequence Version 2).</title>
        <authorList>
            <person name="Zhang J."/>
            <person name="Kudrna D."/>
            <person name="Lee S."/>
            <person name="Talag J."/>
            <person name="Rajasekar S."/>
            <person name="Welchert J."/>
            <person name="Hsing Y.-I."/>
            <person name="Wing R.A."/>
        </authorList>
    </citation>
    <scope>NUCLEOTIDE SEQUENCE [LARGE SCALE GENOMIC DNA]</scope>
</reference>
<evidence type="ECO:0000256" key="2">
    <source>
        <dbReference type="ARBA" id="ARBA00022670"/>
    </source>
</evidence>
<feature type="domain" description="Peptidase S8/S53" evidence="9">
    <location>
        <begin position="209"/>
        <end position="514"/>
    </location>
</feature>
<feature type="signal peptide" evidence="8">
    <location>
        <begin position="1"/>
        <end position="27"/>
    </location>
</feature>
<feature type="domain" description="Peptidase S8/S53" evidence="9">
    <location>
        <begin position="2194"/>
        <end position="2622"/>
    </location>
</feature>
<evidence type="ECO:0000256" key="1">
    <source>
        <dbReference type="ARBA" id="ARBA00011073"/>
    </source>
</evidence>
<keyword evidence="4 7" id="KW-0378">Hydrolase</keyword>
<dbReference type="InterPro" id="IPR036852">
    <property type="entry name" value="Peptidase_S8/S53_dom_sf"/>
</dbReference>
<dbReference type="STRING" id="4536.A0A0E0FUC8"/>
<feature type="active site" description="Charge relay system" evidence="7">
    <location>
        <position position="1586"/>
    </location>
</feature>
<dbReference type="GO" id="GO:0004252">
    <property type="term" value="F:serine-type endopeptidase activity"/>
    <property type="evidence" value="ECO:0007669"/>
    <property type="project" value="UniProtKB-UniRule"/>
</dbReference>
<dbReference type="eggNOG" id="ENOG502R8FD">
    <property type="taxonomic scope" value="Eukaryota"/>
</dbReference>
<dbReference type="Gramene" id="ONIVA01G38530.1">
    <property type="protein sequence ID" value="ONIVA01G38530.1"/>
    <property type="gene ID" value="ONIVA01G38530"/>
</dbReference>
<evidence type="ECO:0000256" key="3">
    <source>
        <dbReference type="ARBA" id="ARBA00022729"/>
    </source>
</evidence>
<feature type="domain" description="Inhibitor I9" evidence="10">
    <location>
        <begin position="647"/>
        <end position="724"/>
    </location>
</feature>
<evidence type="ECO:0000259" key="11">
    <source>
        <dbReference type="Pfam" id="PF17766"/>
    </source>
</evidence>
<dbReference type="PANTHER" id="PTHR10795">
    <property type="entry name" value="PROPROTEIN CONVERTASE SUBTILISIN/KEXIN"/>
    <property type="match status" value="1"/>
</dbReference>
<evidence type="ECO:0000256" key="7">
    <source>
        <dbReference type="PROSITE-ProRule" id="PRU01240"/>
    </source>
</evidence>
<dbReference type="InterPro" id="IPR023828">
    <property type="entry name" value="Peptidase_S8_Ser-AS"/>
</dbReference>
<feature type="active site" description="Charge relay system" evidence="6 7">
    <location>
        <position position="2272"/>
    </location>
</feature>
<feature type="domain" description="Inhibitor I9" evidence="10">
    <location>
        <begin position="1414"/>
        <end position="1482"/>
    </location>
</feature>
<dbReference type="InterPro" id="IPR034197">
    <property type="entry name" value="Peptidases_S8_3"/>
</dbReference>
<dbReference type="PROSITE" id="PS00138">
    <property type="entry name" value="SUBTILASE_SER"/>
    <property type="match status" value="4"/>
</dbReference>
<comment type="similarity">
    <text evidence="1 7">Belongs to the peptidase S8 family.</text>
</comment>
<feature type="active site" description="Charge relay system" evidence="7">
    <location>
        <position position="1110"/>
    </location>
</feature>
<dbReference type="InterPro" id="IPR010259">
    <property type="entry name" value="S8pro/Inhibitor_I9"/>
</dbReference>
<name>A0A0E0FUC8_ORYNI</name>
<feature type="domain" description="Peptidase S8/S53" evidence="9">
    <location>
        <begin position="750"/>
        <end position="1146"/>
    </location>
</feature>
<evidence type="ECO:0000256" key="8">
    <source>
        <dbReference type="SAM" id="SignalP"/>
    </source>
</evidence>
<dbReference type="Pfam" id="PF17766">
    <property type="entry name" value="fn3_6"/>
    <property type="match status" value="3"/>
</dbReference>
<dbReference type="InterPro" id="IPR041469">
    <property type="entry name" value="Subtilisin-like_FN3"/>
</dbReference>
<dbReference type="InterPro" id="IPR045051">
    <property type="entry name" value="SBT"/>
</dbReference>
<feature type="domain" description="Peptidase S8/S53" evidence="9">
    <location>
        <begin position="1508"/>
        <end position="1937"/>
    </location>
</feature>
<feature type="active site" description="Charge relay system" evidence="6 7">
    <location>
        <position position="2203"/>
    </location>
</feature>
<evidence type="ECO:0000256" key="5">
    <source>
        <dbReference type="ARBA" id="ARBA00022825"/>
    </source>
</evidence>
<dbReference type="FunFam" id="2.60.40.2310:FF:000001">
    <property type="entry name" value="Subtilisin-like protease SBT1.5"/>
    <property type="match status" value="2"/>
</dbReference>
<keyword evidence="13" id="KW-1185">Reference proteome</keyword>
<dbReference type="Gene3D" id="2.60.40.2310">
    <property type="match status" value="2"/>
</dbReference>
<dbReference type="Gene3D" id="3.50.30.30">
    <property type="match status" value="3"/>
</dbReference>
<dbReference type="EnsemblPlants" id="ONIVA01G38530.1">
    <property type="protein sequence ID" value="ONIVA01G38530.1"/>
    <property type="gene ID" value="ONIVA01G38530"/>
</dbReference>
<dbReference type="CDD" id="cd02120">
    <property type="entry name" value="PA_subtilisin_like"/>
    <property type="match status" value="4"/>
</dbReference>
<organism evidence="12">
    <name type="scientific">Oryza nivara</name>
    <name type="common">Indian wild rice</name>
    <name type="synonym">Oryza sativa f. spontanea</name>
    <dbReference type="NCBI Taxonomy" id="4536"/>
    <lineage>
        <taxon>Eukaryota</taxon>
        <taxon>Viridiplantae</taxon>
        <taxon>Streptophyta</taxon>
        <taxon>Embryophyta</taxon>
        <taxon>Tracheophyta</taxon>
        <taxon>Spermatophyta</taxon>
        <taxon>Magnoliopsida</taxon>
        <taxon>Liliopsida</taxon>
        <taxon>Poales</taxon>
        <taxon>Poaceae</taxon>
        <taxon>BOP clade</taxon>
        <taxon>Oryzoideae</taxon>
        <taxon>Oryzeae</taxon>
        <taxon>Oryzinae</taxon>
        <taxon>Oryza</taxon>
    </lineage>
</organism>
<evidence type="ECO:0000313" key="13">
    <source>
        <dbReference type="Proteomes" id="UP000006591"/>
    </source>
</evidence>
<feature type="active site" description="Charge relay system" evidence="7">
    <location>
        <position position="1517"/>
    </location>
</feature>
<feature type="domain" description="Subtilisin-like protease fibronectin type-III" evidence="11">
    <location>
        <begin position="1216"/>
        <end position="1310"/>
    </location>
</feature>
<dbReference type="CDD" id="cd04852">
    <property type="entry name" value="Peptidases_S8_3"/>
    <property type="match status" value="2"/>
</dbReference>
<dbReference type="FunFam" id="3.40.50.200:FF:000006">
    <property type="entry name" value="Subtilisin-like protease SBT1.5"/>
    <property type="match status" value="2"/>
</dbReference>
<keyword evidence="2 7" id="KW-0645">Protease</keyword>
<dbReference type="Gene3D" id="3.30.70.80">
    <property type="entry name" value="Peptidase S8 propeptide/proteinase inhibitor I9"/>
    <property type="match status" value="4"/>
</dbReference>
<evidence type="ECO:0000259" key="10">
    <source>
        <dbReference type="Pfam" id="PF05922"/>
    </source>
</evidence>
<dbReference type="InterPro" id="IPR037045">
    <property type="entry name" value="S8pro/Inhibitor_I9_sf"/>
</dbReference>
<evidence type="ECO:0000313" key="12">
    <source>
        <dbReference type="EnsemblPlants" id="ONIVA01G38530.1"/>
    </source>
</evidence>
<reference evidence="12" key="1">
    <citation type="submission" date="2015-04" db="UniProtKB">
        <authorList>
            <consortium name="EnsemblPlants"/>
        </authorList>
    </citation>
    <scope>IDENTIFICATION</scope>
    <source>
        <strain evidence="12">SL10</strain>
    </source>
</reference>
<dbReference type="FunFam" id="3.30.70.80:FF:000002">
    <property type="entry name" value="Subtilisin-like protease SBT5.3"/>
    <property type="match status" value="3"/>
</dbReference>
<dbReference type="InterPro" id="IPR015500">
    <property type="entry name" value="Peptidase_S8_subtilisin-rel"/>
</dbReference>
<evidence type="ECO:0000256" key="4">
    <source>
        <dbReference type="ARBA" id="ARBA00022801"/>
    </source>
</evidence>
<sequence length="2798" mass="299639">MEFHYCQQRLASVLLLCFWMLFIRAHGSRKLYITYLGDRKHAHTDDVVASHHDTLSSVLGSKEESLSPIIYNYKHGFSGFAAMLTEEQAEQLAELPEVISVQRSRRYKTTTTRSWDFLGLNYQNPSELLRRSNYGEDIIIGVVDTGIWPESRSFRDEGYGPVPARWKGVCQVGEGWGSNNCSRKIIGARFYHAGVDEDDLKIDYKSVWGRGGAGSGNSATVLAAIDDAIHDGVDVLSLSLGTLENSFGALHAVQKGITVVYAATNFGPAPQVVRNTAPWVITVAASKIDRSFPTVITLGDKRQIVGQSMYYYEGNNSSGSSFRLLAYGGLCTKDDLNGTDVKGRIVLCISIEISPLTLFPLALKTVLGAGASGLIFAQYTTDLLGITTACNGTACVLVDLESANLIGSYISEASSPMAKIEPARTITGEGVLAPKVAAFSSRGPSVDYPDIIKPDIAAPGSNILAAMKDHYQLGTGTSMATPHVAGVVALLKALHPDWSPAAIKSAIVTTASVTDERGMPILAEGVPRKIADPFDYGGGNINPNRAADPGLIYDIDPSDYNKFFGCIIKTSVSCNATTLPGYHLNLPSIALPDLRNPTTVSRTVTNVGEVNAVYHAEIQSPPGVKMVVEPSVLVFDAANKVHTFKLYIAYLGDRKHARPDDVVASHHDTLSSVLGSKDESLSSIIYNYKHGFSGFAAMLTAEQAEQLAELPEVISVQRSRRYRTATTRSWDFLGLDYQKPSELLRRSNHGQEIIIGIIDTGWGSNNCSRKIIGARFYHAGVDEDDLKIDYLSPRDANGHGTHTASTAAGSVVEAVSFHGLAAGTARGGAPRARIAVYKSVWGRGGAGSGNSATVLAAIDDAMHDGVDVLSLSLEVQENSFGALHAVQKGITVVYAAGNSGPVPQVVGNTAPWVITVAASKIDRSFPTVITLGDKTQIVGQSMYSEGKNSSGSTFKLLVDGGLCTDNDLNGTDIKGRVVLCTSLGIPPLMLFPVALKNVLDAGGSGLIFAQYTTDILDVTKNCNGTACVLVDLDTAQLISSYISGTSSPVAKIEPPRTVTGEGILAPKVAAFSSRGPSVDYPDIIKPDVAAPGSNILAAVKDGYKLESGTSMATPHVAGIVALLKALHPDWSPAAIKSAVVTTASVTDERGMPILAEGVPRKIADPFDYGSGNINPNRAADPGLIYDIDPTDYNKFFACTIKTSASCNATMLPRYHLNLPSIAVPDLRDPTTVSRTVRNVGEVNAVYHAEIQCPPGVKMVVEPSVLVFDAANKVHTFKVSFSPLWKLQGDYTFGSLTWHNDNKSVRIPIAVRITIQDFYADSWLAARRRRRAGVGFDDPVHGERVGYGMPSFWPRSTKWALCSEVDLIGPLNNWTLSRLTGPSHERPEPFSLSSDSTLSHLKQKIKPFYHFKGKSTHPDDVIASHHDMLTTVLGSKEDSLASIIHNYKHGFSGFAVMLTEDQAKQLAEFPEVLSVEPSKTYTTATTRSWDMLGLNYRMPTELLQRTNYGEEIIIGIVDTGIWPESRSFSDEGYGPVPARWKGVCQVGEGWGSNNCSRKIIGARFYHAGVDEDDLKIDYLSPRDANGHGTHTASTAAGSVVEAVSFHGLGEGAARGGAPRARIAVYKSMWGSGSGAGSGSTATVLAAIDDAIHDGVDVLSLSLGTLENSFGALHAVQKGITVVYAAMNLGPAPQVVQNTAPWVITVAASKIDRSFPTVITLGDKRQIVGQSLYSQGKNSSLSGFRRLVVGVGGRCTEDALNGTDVKGSIVLCASFTLNKPSILFQEALGNVVKGGGVGMIFVQYTWDIVSSTARCNGIACVIVDYYTVKQIGKYILSASSPIVKIDPARTVTGNEIMAPKVADFSSRGPSTDYPEIIKPDIAAPGFNILAAVKGTYAFASGTSMATPHVAGVVALLKALHPSWSPAALKSAIVTTASVTDERGMPILAEGLPRKIADPFDYGGGHINPNRAADPGLIYDIDPSDYNKFFGCTVKPYVRCNATSLPGYYLNLPSISVPDLRYPVVVSRTVTNVAEVDAVYHAAIESPPGVKMDVEPPVLVFNAANKVKLSPLWKLQGDYTFGSLTWHNGQKTLYIAYLGEKKHDDPTLVTGSHHDMLSSIIGSKEEAKASITYSYKHGFSGFAAMLTEDQAEDLAELPEVISITPNQKHELMTTRSWDFLGLKNEPPSEFLQRSNYGEDIIIGIIDTGIWPESKSFHDHGYDAIPSRWKGVCQLGEAWGPSNCSRKIIGARYYAAGLDKANFKKNYMSARDNNGHGTHTASTAAGVAVEGVNLHGLGAGVARGGAPRARLAVYKVGWEEGGAGGVYLATAAVLAALDDAIHDGVDILSLSLGVDENSFGALHAVQNGITVVYAGGNRGPRPQVLYNTAPWVITVAASKIDRSFPTAITLGNKQTLVGQSLYYKLKNDTESRFESLVNGGNCSREALNGTSINGKVVLCIELTFGPIGRIFKDVFAGVIQGGASGLIFAFYTTDVLLSTEDCKGIACVFVDNEIGYQVATYIGSERLPTVKIEPASSITGNQVPAPKVAIFSSRGPSIKYPTVLKPDIAAPGVNILAAKEDAYVFNSGTSMAAPHVAGVVALLKALHPHWSHAALKSAIVTTASTKDEYDTPILAEALPRKVADPFDYGGGNINPIGAADPGLIYDIDPKDYNKFFACQIKKYEICNITTLPAYHLNLPSISIPDLRHPINVRRAVTNVGEVDAVYQSSIESPLGVKMTIEPPVLVFNASKKVHAFKICITPLWKVQGGYTFGSLTWYNEHHTARIPIAVRITIQDFYADVA</sequence>
<dbReference type="HOGENOM" id="CLU_000625_8_1_1"/>
<dbReference type="GO" id="GO:0006508">
    <property type="term" value="P:proteolysis"/>
    <property type="evidence" value="ECO:0007669"/>
    <property type="project" value="UniProtKB-KW"/>
</dbReference>